<evidence type="ECO:0000256" key="2">
    <source>
        <dbReference type="ARBA" id="ARBA00022490"/>
    </source>
</evidence>
<dbReference type="InterPro" id="IPR003697">
    <property type="entry name" value="Maf-like"/>
</dbReference>
<comment type="subcellular location">
    <subcellularLocation>
        <location evidence="1 5">Cytoplasm</location>
    </subcellularLocation>
</comment>
<evidence type="ECO:0000256" key="1">
    <source>
        <dbReference type="ARBA" id="ARBA00004496"/>
    </source>
</evidence>
<dbReference type="Proteomes" id="UP001652504">
    <property type="component" value="Unassembled WGS sequence"/>
</dbReference>
<keyword evidence="4 5" id="KW-0546">Nucleotide metabolism</keyword>
<dbReference type="Pfam" id="PF02545">
    <property type="entry name" value="Maf"/>
    <property type="match status" value="1"/>
</dbReference>
<dbReference type="InterPro" id="IPR029001">
    <property type="entry name" value="ITPase-like_fam"/>
</dbReference>
<keyword evidence="2 5" id="KW-0963">Cytoplasm</keyword>
<keyword evidence="3 5" id="KW-0378">Hydrolase</keyword>
<comment type="caution">
    <text evidence="5">Lacks conserved residue(s) required for the propagation of feature annotation.</text>
</comment>
<keyword evidence="7" id="KW-1185">Reference proteome</keyword>
<dbReference type="PIRSF" id="PIRSF006305">
    <property type="entry name" value="Maf"/>
    <property type="match status" value="1"/>
</dbReference>
<comment type="function">
    <text evidence="5">Nucleoside triphosphate pyrophosphatase that hydrolyzes 7-methyl-GTP (m(7)GTP). May have a dual role in cell division arrest and in preventing the incorporation of modified nucleotides into cellular nucleic acids.</text>
</comment>
<organism evidence="6 7">
    <name type="scientific">Fluctibacter corallii</name>
    <dbReference type="NCBI Taxonomy" id="2984329"/>
    <lineage>
        <taxon>Bacteria</taxon>
        <taxon>Pseudomonadati</taxon>
        <taxon>Pseudomonadota</taxon>
        <taxon>Gammaproteobacteria</taxon>
        <taxon>Alteromonadales</taxon>
        <taxon>Alteromonadaceae</taxon>
        <taxon>Fluctibacter</taxon>
    </lineage>
</organism>
<sequence length="195" mass="21192">MHSFVLASTSPYRKQLLQRLIPDFITAPPIADETPLKHEQPHALAYRLAELKATSLQTTYPNHIIIGSDQVASFDGKPIGKPGNRQSAIEQLLACQGKTVSFYTGLTLLNTASGQMLTSVDTFNVSFRSLTLQQIEHYVDKEQPFDCAGSFKSEGLGIALFSELSGRDPNALIGLPLIALTDALITLGLHPLSDD</sequence>
<protein>
    <recommendedName>
        <fullName evidence="5">7-methyl-GTP pyrophosphatase</fullName>
        <shortName evidence="5">m(7)GTP pyrophosphatase</shortName>
        <ecNumber evidence="5">3.6.1.-</ecNumber>
    </recommendedName>
</protein>
<evidence type="ECO:0000256" key="5">
    <source>
        <dbReference type="HAMAP-Rule" id="MF_00528"/>
    </source>
</evidence>
<comment type="similarity">
    <text evidence="5">Belongs to the Maf family. YceF subfamily.</text>
</comment>
<evidence type="ECO:0000313" key="6">
    <source>
        <dbReference type="EMBL" id="MCV2884282.1"/>
    </source>
</evidence>
<evidence type="ECO:0000256" key="3">
    <source>
        <dbReference type="ARBA" id="ARBA00022801"/>
    </source>
</evidence>
<feature type="active site" description="Proton acceptor" evidence="5">
    <location>
        <position position="69"/>
    </location>
</feature>
<reference evidence="6 7" key="1">
    <citation type="submission" date="2022-10" db="EMBL/GenBank/DDBJ databases">
        <title>Aestuariibacter sp. AA17 isolated from Montipora capitata coral fragment.</title>
        <authorList>
            <person name="Emsley S.A."/>
            <person name="Pfannmuller K.M."/>
            <person name="Loughran R.M."/>
            <person name="Shlafstein M."/>
            <person name="Papke E."/>
            <person name="Saw J.H."/>
            <person name="Ushijima B."/>
            <person name="Videau P."/>
        </authorList>
    </citation>
    <scope>NUCLEOTIDE SEQUENCE [LARGE SCALE GENOMIC DNA]</scope>
    <source>
        <strain evidence="6 7">AA17</strain>
    </source>
</reference>
<dbReference type="CDD" id="cd00555">
    <property type="entry name" value="Maf"/>
    <property type="match status" value="1"/>
</dbReference>
<dbReference type="HAMAP" id="MF_00528">
    <property type="entry name" value="Maf"/>
    <property type="match status" value="1"/>
</dbReference>
<accession>A0ABT3A6T4</accession>
<dbReference type="PANTHER" id="PTHR43213:SF10">
    <property type="entry name" value="7-METHYL-GTP PYROPHOSPHATASE"/>
    <property type="match status" value="1"/>
</dbReference>
<name>A0ABT3A6T4_9ALTE</name>
<dbReference type="EC" id="3.6.1.-" evidence="5"/>
<feature type="site" description="Important for substrate specificity" evidence="5">
    <location>
        <position position="12"/>
    </location>
</feature>
<dbReference type="SUPFAM" id="SSF52972">
    <property type="entry name" value="ITPase-like"/>
    <property type="match status" value="1"/>
</dbReference>
<dbReference type="Gene3D" id="3.90.950.10">
    <property type="match status" value="1"/>
</dbReference>
<proteinExistence type="inferred from homology"/>
<dbReference type="EMBL" id="JAOWKX010000002">
    <property type="protein sequence ID" value="MCV2884282.1"/>
    <property type="molecule type" value="Genomic_DNA"/>
</dbReference>
<evidence type="ECO:0000313" key="7">
    <source>
        <dbReference type="Proteomes" id="UP001652504"/>
    </source>
</evidence>
<feature type="site" description="Important for substrate specificity" evidence="5">
    <location>
        <position position="154"/>
    </location>
</feature>
<dbReference type="PANTHER" id="PTHR43213">
    <property type="entry name" value="BIFUNCTIONAL DTTP/UTP PYROPHOSPHATASE/METHYLTRANSFERASE PROTEIN-RELATED"/>
    <property type="match status" value="1"/>
</dbReference>
<feature type="site" description="Important for substrate specificity" evidence="5">
    <location>
        <position position="70"/>
    </location>
</feature>
<evidence type="ECO:0000256" key="4">
    <source>
        <dbReference type="ARBA" id="ARBA00023080"/>
    </source>
</evidence>
<dbReference type="NCBIfam" id="TIGR00172">
    <property type="entry name" value="maf"/>
    <property type="match status" value="1"/>
</dbReference>
<gene>
    <name evidence="6" type="ORF">OE749_06205</name>
</gene>
<comment type="caution">
    <text evidence="6">The sequence shown here is derived from an EMBL/GenBank/DDBJ whole genome shotgun (WGS) entry which is preliminary data.</text>
</comment>
<comment type="cofactor">
    <cofactor evidence="5">
        <name>a divalent metal cation</name>
        <dbReference type="ChEBI" id="CHEBI:60240"/>
    </cofactor>
</comment>
<comment type="catalytic activity">
    <reaction evidence="5">
        <text>N(7)-methyl-GTP + H2O = N(7)-methyl-GMP + diphosphate + H(+)</text>
        <dbReference type="Rhea" id="RHEA:58744"/>
        <dbReference type="ChEBI" id="CHEBI:15377"/>
        <dbReference type="ChEBI" id="CHEBI:15378"/>
        <dbReference type="ChEBI" id="CHEBI:33019"/>
        <dbReference type="ChEBI" id="CHEBI:58285"/>
        <dbReference type="ChEBI" id="CHEBI:87133"/>
    </reaction>
</comment>
<dbReference type="RefSeq" id="WP_263711488.1">
    <property type="nucleotide sequence ID" value="NZ_JAOWKX010000002.1"/>
</dbReference>